<dbReference type="SUPFAM" id="SSF56925">
    <property type="entry name" value="OMPA-like"/>
    <property type="match status" value="1"/>
</dbReference>
<accession>A0A5D3YQ57</accession>
<dbReference type="RefSeq" id="WP_148897856.1">
    <property type="nucleotide sequence ID" value="NZ_VNHY01000001.1"/>
</dbReference>
<gene>
    <name evidence="4" type="ORF">LX73_0475</name>
</gene>
<sequence length="424" mass="46887">MSEENYNDPLKQLFQQKAGDYNISYREEDWNALADRLDAADRKRAARKKRWLAAAVALIVFSTLGYFTYQNYKQNNSLNEQLDQSEEITESPTELPIDDGPTSDKKENSNTTTSDNDTPQLELENDQPSNSSQNLTTADKPENSSKTKSEESAIANSSGLFQTSTDRLTVSQFKCKNCDLAKLDTLHSVNQATISPVSSSSETVLLASNAAGNHFTSTQAVSAQSEIPKASISLVLGPDLSTVGSTSNFHGLGSKFGITASYNINKKFAISIGAIRSNVRYKTNSRQYSFGSQNYGSSNIRASQTTAQCILIDIPLKVTYRFMNFDDSRLFASAGISSYIMLNEKYQFTYQSNQTGYSQQWQGNTGTAHLFSNASLSVGYELDISRNFSLRAEPFLNIPLKEVGRANVNLYSVGSLISLNYHFY</sequence>
<keyword evidence="5" id="KW-1185">Reference proteome</keyword>
<evidence type="ECO:0000313" key="5">
    <source>
        <dbReference type="Proteomes" id="UP000324595"/>
    </source>
</evidence>
<feature type="compositionally biased region" description="Low complexity" evidence="1">
    <location>
        <begin position="109"/>
        <end position="118"/>
    </location>
</feature>
<evidence type="ECO:0000256" key="2">
    <source>
        <dbReference type="SAM" id="Phobius"/>
    </source>
</evidence>
<dbReference type="InterPro" id="IPR025665">
    <property type="entry name" value="Beta-barrel_OMP_2"/>
</dbReference>
<feature type="transmembrane region" description="Helical" evidence="2">
    <location>
        <begin position="51"/>
        <end position="69"/>
    </location>
</feature>
<keyword evidence="2" id="KW-0472">Membrane</keyword>
<name>A0A5D3YQ57_9BACT</name>
<dbReference type="AlphaFoldDB" id="A0A5D3YQ57"/>
<dbReference type="Proteomes" id="UP000324595">
    <property type="component" value="Unassembled WGS sequence"/>
</dbReference>
<evidence type="ECO:0000256" key="1">
    <source>
        <dbReference type="SAM" id="MobiDB-lite"/>
    </source>
</evidence>
<feature type="compositionally biased region" description="Basic and acidic residues" evidence="1">
    <location>
        <begin position="139"/>
        <end position="151"/>
    </location>
</feature>
<dbReference type="Pfam" id="PF13568">
    <property type="entry name" value="OMP_b-brl_2"/>
    <property type="match status" value="1"/>
</dbReference>
<dbReference type="EMBL" id="VNHY01000001">
    <property type="protein sequence ID" value="TYP95179.1"/>
    <property type="molecule type" value="Genomic_DNA"/>
</dbReference>
<dbReference type="InterPro" id="IPR011250">
    <property type="entry name" value="OMP/PagP_B-barrel"/>
</dbReference>
<dbReference type="Gene3D" id="2.40.160.20">
    <property type="match status" value="1"/>
</dbReference>
<proteinExistence type="predicted"/>
<evidence type="ECO:0000313" key="4">
    <source>
        <dbReference type="EMBL" id="TYP95179.1"/>
    </source>
</evidence>
<reference evidence="4 5" key="1">
    <citation type="submission" date="2019-07" db="EMBL/GenBank/DDBJ databases">
        <title>Genomic Encyclopedia of Archaeal and Bacterial Type Strains, Phase II (KMG-II): from individual species to whole genera.</title>
        <authorList>
            <person name="Goeker M."/>
        </authorList>
    </citation>
    <scope>NUCLEOTIDE SEQUENCE [LARGE SCALE GENOMIC DNA]</scope>
    <source>
        <strain evidence="4 5">DSM 21935</strain>
    </source>
</reference>
<feature type="compositionally biased region" description="Polar residues" evidence="1">
    <location>
        <begin position="126"/>
        <end position="137"/>
    </location>
</feature>
<keyword evidence="2" id="KW-0812">Transmembrane</keyword>
<keyword evidence="2" id="KW-1133">Transmembrane helix</keyword>
<protein>
    <submittedName>
        <fullName evidence="4">Outer membrane protein beta-barrel domain-containing protein</fullName>
    </submittedName>
</protein>
<comment type="caution">
    <text evidence="4">The sequence shown here is derived from an EMBL/GenBank/DDBJ whole genome shotgun (WGS) entry which is preliminary data.</text>
</comment>
<feature type="region of interest" description="Disordered" evidence="1">
    <location>
        <begin position="80"/>
        <end position="158"/>
    </location>
</feature>
<dbReference type="OrthoDB" id="1523584at2"/>
<feature type="domain" description="Outer membrane protein beta-barrel" evidence="3">
    <location>
        <begin position="248"/>
        <end position="381"/>
    </location>
</feature>
<evidence type="ECO:0000259" key="3">
    <source>
        <dbReference type="Pfam" id="PF13568"/>
    </source>
</evidence>
<organism evidence="4 5">
    <name type="scientific">Fodinibius salinus</name>
    <dbReference type="NCBI Taxonomy" id="860790"/>
    <lineage>
        <taxon>Bacteria</taxon>
        <taxon>Pseudomonadati</taxon>
        <taxon>Balneolota</taxon>
        <taxon>Balneolia</taxon>
        <taxon>Balneolales</taxon>
        <taxon>Balneolaceae</taxon>
        <taxon>Fodinibius</taxon>
    </lineage>
</organism>